<dbReference type="PROSITE" id="PS50893">
    <property type="entry name" value="ABC_TRANSPORTER_2"/>
    <property type="match status" value="2"/>
</dbReference>
<accession>A0ABS5HWE8</accession>
<evidence type="ECO:0000256" key="3">
    <source>
        <dbReference type="SAM" id="MobiDB-lite"/>
    </source>
</evidence>
<protein>
    <submittedName>
        <fullName evidence="5">ATP-binding cassette domain-containing protein</fullName>
    </submittedName>
</protein>
<dbReference type="InterPro" id="IPR027417">
    <property type="entry name" value="P-loop_NTPase"/>
</dbReference>
<dbReference type="InterPro" id="IPR003593">
    <property type="entry name" value="AAA+_ATPase"/>
</dbReference>
<evidence type="ECO:0000256" key="1">
    <source>
        <dbReference type="ARBA" id="ARBA00022741"/>
    </source>
</evidence>
<dbReference type="InterPro" id="IPR032524">
    <property type="entry name" value="ABC_tran_C"/>
</dbReference>
<name>A0ABS5HWE8_9RHOB</name>
<dbReference type="Proteomes" id="UP001195941">
    <property type="component" value="Unassembled WGS sequence"/>
</dbReference>
<evidence type="ECO:0000313" key="5">
    <source>
        <dbReference type="EMBL" id="MBR9653266.1"/>
    </source>
</evidence>
<dbReference type="InterPro" id="IPR017871">
    <property type="entry name" value="ABC_transporter-like_CS"/>
</dbReference>
<proteinExistence type="predicted"/>
<evidence type="ECO:0000259" key="4">
    <source>
        <dbReference type="PROSITE" id="PS50893"/>
    </source>
</evidence>
<evidence type="ECO:0000313" key="6">
    <source>
        <dbReference type="Proteomes" id="UP001195941"/>
    </source>
</evidence>
<dbReference type="Pfam" id="PF00005">
    <property type="entry name" value="ABC_tran"/>
    <property type="match status" value="2"/>
</dbReference>
<evidence type="ECO:0000256" key="2">
    <source>
        <dbReference type="ARBA" id="ARBA00022840"/>
    </source>
</evidence>
<keyword evidence="6" id="KW-1185">Reference proteome</keyword>
<dbReference type="InterPro" id="IPR003439">
    <property type="entry name" value="ABC_transporter-like_ATP-bd"/>
</dbReference>
<dbReference type="InterPro" id="IPR037118">
    <property type="entry name" value="Val-tRNA_synth_C_sf"/>
</dbReference>
<gene>
    <name evidence="5" type="ORF">IT775_19280</name>
</gene>
<dbReference type="Gene3D" id="3.40.50.300">
    <property type="entry name" value="P-loop containing nucleotide triphosphate hydrolases"/>
    <property type="match status" value="2"/>
</dbReference>
<organism evidence="5 6">
    <name type="scientific">Thalassovita aquimarina</name>
    <dbReference type="NCBI Taxonomy" id="2785917"/>
    <lineage>
        <taxon>Bacteria</taxon>
        <taxon>Pseudomonadati</taxon>
        <taxon>Pseudomonadota</taxon>
        <taxon>Alphaproteobacteria</taxon>
        <taxon>Rhodobacterales</taxon>
        <taxon>Roseobacteraceae</taxon>
        <taxon>Thalassovita</taxon>
    </lineage>
</organism>
<sequence length="606" mass="67231">MARIPLLQLNDISLTFGGDPVFLDLSLVVQPGERVALVGRNGSGKSTLMKVMAGLVEPDHGTRVVPPGVSVGYMEQEPDMAGFSTLGDYAASGLDASEMYRVEMAGEGLKFDPARPVETASGGERRRAALAKLMAEAPELMLLDEPTNHLDIEAIAWLESELRETRKGFVLISHDRAFLRALTRATLWIDRGSVRRQERGFEAFEAWRDKVWEEEDIARHKLDRKIKSEGRWAVEGISARRKRNQGRLRKLQELRSERAGQIKRQGAAAMDLSSGPKSGRKVVEAKDISKSYGDKVILKDFSVKIQRGDRVAFVGPNGVGKTTLLKILMGQEAPDTGTVSLGTKLMPAIFDQSRAQLDPEMTLWDSLTGDPDMRVSGKADQVLVRGQPKHVVGYLKEFLFDERQARAAVKSLSGGEKARLLLAKLMAKESNLLVLDEPTNDLDIETLDLLQELLDDYDGTVLLVSHDRDFLDRVASTTIAMEGDGRATVYAGGWSDYQAQRAEREPQEKKTKAKPSGEKVKQESRPESKPAEGLSFTEKHRLEALPSVIERLEAEIGKLEEFLMDPELFSKEPVKFQKATDALVERQQALAAAEEEWLVLEEKADG</sequence>
<dbReference type="Gene3D" id="1.10.287.380">
    <property type="entry name" value="Valyl-tRNA synthetase, C-terminal domain"/>
    <property type="match status" value="1"/>
</dbReference>
<dbReference type="SUPFAM" id="SSF52540">
    <property type="entry name" value="P-loop containing nucleoside triphosphate hydrolases"/>
    <property type="match status" value="2"/>
</dbReference>
<dbReference type="SMART" id="SM00382">
    <property type="entry name" value="AAA"/>
    <property type="match status" value="2"/>
</dbReference>
<dbReference type="RefSeq" id="WP_212702886.1">
    <property type="nucleotide sequence ID" value="NZ_JADMKU010000025.1"/>
</dbReference>
<keyword evidence="2 5" id="KW-0067">ATP-binding</keyword>
<dbReference type="InterPro" id="IPR051309">
    <property type="entry name" value="ABCF_ATPase"/>
</dbReference>
<dbReference type="PANTHER" id="PTHR42855">
    <property type="entry name" value="ABC TRANSPORTER ATP-BINDING SUBUNIT"/>
    <property type="match status" value="1"/>
</dbReference>
<dbReference type="PROSITE" id="PS00211">
    <property type="entry name" value="ABC_TRANSPORTER_1"/>
    <property type="match status" value="1"/>
</dbReference>
<dbReference type="CDD" id="cd03221">
    <property type="entry name" value="ABCF_EF-3"/>
    <property type="match status" value="2"/>
</dbReference>
<dbReference type="Pfam" id="PF16326">
    <property type="entry name" value="ABC_tran_CTD"/>
    <property type="match status" value="1"/>
</dbReference>
<feature type="region of interest" description="Disordered" evidence="3">
    <location>
        <begin position="499"/>
        <end position="537"/>
    </location>
</feature>
<keyword evidence="1" id="KW-0547">Nucleotide-binding</keyword>
<reference evidence="5 6" key="1">
    <citation type="journal article" date="2021" name="Arch. Microbiol.">
        <title>Thalassobius aquimarinus sp. nov., isolated from the Sea of Japan seashore.</title>
        <authorList>
            <person name="Kurilenko V.V."/>
            <person name="Romanenko L.A."/>
            <person name="Chernysheva N.Y."/>
            <person name="Velansky P.V."/>
            <person name="Tekutyeva L.A."/>
            <person name="Isaeva M.P."/>
            <person name="Mikhailov V.V."/>
        </authorList>
    </citation>
    <scope>NUCLEOTIDE SEQUENCE [LARGE SCALE GENOMIC DNA]</scope>
    <source>
        <strain evidence="5 6">KMM 8518</strain>
    </source>
</reference>
<dbReference type="GO" id="GO:0005524">
    <property type="term" value="F:ATP binding"/>
    <property type="evidence" value="ECO:0007669"/>
    <property type="project" value="UniProtKB-KW"/>
</dbReference>
<dbReference type="EMBL" id="JADMKU010000025">
    <property type="protein sequence ID" value="MBR9653266.1"/>
    <property type="molecule type" value="Genomic_DNA"/>
</dbReference>
<feature type="compositionally biased region" description="Basic and acidic residues" evidence="3">
    <location>
        <begin position="501"/>
        <end position="530"/>
    </location>
</feature>
<feature type="domain" description="ABC transporter" evidence="4">
    <location>
        <begin position="7"/>
        <end position="216"/>
    </location>
</feature>
<dbReference type="PANTHER" id="PTHR42855:SF1">
    <property type="entry name" value="ABC TRANSPORTER DOMAIN-CONTAINING PROTEIN"/>
    <property type="match status" value="1"/>
</dbReference>
<feature type="domain" description="ABC transporter" evidence="4">
    <location>
        <begin position="283"/>
        <end position="509"/>
    </location>
</feature>
<comment type="caution">
    <text evidence="5">The sequence shown here is derived from an EMBL/GenBank/DDBJ whole genome shotgun (WGS) entry which is preliminary data.</text>
</comment>